<keyword evidence="3 7" id="KW-0812">Transmembrane</keyword>
<feature type="chain" id="PRO_5015319689" evidence="9">
    <location>
        <begin position="25"/>
        <end position="216"/>
    </location>
</feature>
<reference evidence="12" key="2">
    <citation type="journal article" date="2018" name="BMC Genomics">
        <title>A manually annotated Actinidia chinensis var. chinensis (kiwifruit) genome highlights the challenges associated with draft genomes and gene prediction in plants.</title>
        <authorList>
            <person name="Pilkington S.M."/>
            <person name="Crowhurst R."/>
            <person name="Hilario E."/>
            <person name="Nardozza S."/>
            <person name="Fraser L."/>
            <person name="Peng Y."/>
            <person name="Gunaseelan K."/>
            <person name="Simpson R."/>
            <person name="Tahir J."/>
            <person name="Deroles S.C."/>
            <person name="Templeton K."/>
            <person name="Luo Z."/>
            <person name="Davy M."/>
            <person name="Cheng C."/>
            <person name="McNeilage M."/>
            <person name="Scaglione D."/>
            <person name="Liu Y."/>
            <person name="Zhang Q."/>
            <person name="Datson P."/>
            <person name="De Silva N."/>
            <person name="Gardiner S.E."/>
            <person name="Bassett H."/>
            <person name="Chagne D."/>
            <person name="McCallum J."/>
            <person name="Dzierzon H."/>
            <person name="Deng C."/>
            <person name="Wang Y.Y."/>
            <person name="Barron L."/>
            <person name="Manako K."/>
            <person name="Bowen J."/>
            <person name="Foster T.M."/>
            <person name="Erridge Z.A."/>
            <person name="Tiffin H."/>
            <person name="Waite C.N."/>
            <person name="Davies K.M."/>
            <person name="Grierson E.P."/>
            <person name="Laing W.A."/>
            <person name="Kirk R."/>
            <person name="Chen X."/>
            <person name="Wood M."/>
            <person name="Montefiori M."/>
            <person name="Brummell D.A."/>
            <person name="Schwinn K.E."/>
            <person name="Catanach A."/>
            <person name="Fullerton C."/>
            <person name="Li D."/>
            <person name="Meiyalaghan S."/>
            <person name="Nieuwenhuizen N."/>
            <person name="Read N."/>
            <person name="Prakash R."/>
            <person name="Hunter D."/>
            <person name="Zhang H."/>
            <person name="McKenzie M."/>
            <person name="Knabel M."/>
            <person name="Harris A."/>
            <person name="Allan A.C."/>
            <person name="Gleave A."/>
            <person name="Chen A."/>
            <person name="Janssen B.J."/>
            <person name="Plunkett B."/>
            <person name="Ampomah-Dwamena C."/>
            <person name="Voogd C."/>
            <person name="Leif D."/>
            <person name="Lafferty D."/>
            <person name="Souleyre E.J.F."/>
            <person name="Varkonyi-Gasic E."/>
            <person name="Gambi F."/>
            <person name="Hanley J."/>
            <person name="Yao J.L."/>
            <person name="Cheung J."/>
            <person name="David K.M."/>
            <person name="Warren B."/>
            <person name="Marsh K."/>
            <person name="Snowden K.C."/>
            <person name="Lin-Wang K."/>
            <person name="Brian L."/>
            <person name="Martinez-Sanchez M."/>
            <person name="Wang M."/>
            <person name="Ileperuma N."/>
            <person name="Macnee N."/>
            <person name="Campin R."/>
            <person name="McAtee P."/>
            <person name="Drummond R.S.M."/>
            <person name="Espley R.V."/>
            <person name="Ireland H.S."/>
            <person name="Wu R."/>
            <person name="Atkinson R.G."/>
            <person name="Karunairetnam S."/>
            <person name="Bulley S."/>
            <person name="Chunkath S."/>
            <person name="Hanley Z."/>
            <person name="Storey R."/>
            <person name="Thrimawithana A.H."/>
            <person name="Thomson S."/>
            <person name="David C."/>
            <person name="Testolin R."/>
            <person name="Huang H."/>
            <person name="Hellens R.P."/>
            <person name="Schaffer R.J."/>
        </authorList>
    </citation>
    <scope>NUCLEOTIDE SEQUENCE [LARGE SCALE GENOMIC DNA]</scope>
    <source>
        <strain evidence="12">cv. Red5</strain>
    </source>
</reference>
<feature type="domain" description="GOLD" evidence="10">
    <location>
        <begin position="36"/>
        <end position="151"/>
    </location>
</feature>
<dbReference type="GO" id="GO:0016020">
    <property type="term" value="C:membrane"/>
    <property type="evidence" value="ECO:0007669"/>
    <property type="project" value="UniProtKB-SubCell"/>
</dbReference>
<evidence type="ECO:0000313" key="11">
    <source>
        <dbReference type="EMBL" id="PSR84979.1"/>
    </source>
</evidence>
<evidence type="ECO:0000256" key="5">
    <source>
        <dbReference type="ARBA" id="ARBA00022989"/>
    </source>
</evidence>
<evidence type="ECO:0000256" key="6">
    <source>
        <dbReference type="ARBA" id="ARBA00023136"/>
    </source>
</evidence>
<organism evidence="11 12">
    <name type="scientific">Actinidia chinensis var. chinensis</name>
    <name type="common">Chinese soft-hair kiwi</name>
    <dbReference type="NCBI Taxonomy" id="1590841"/>
    <lineage>
        <taxon>Eukaryota</taxon>
        <taxon>Viridiplantae</taxon>
        <taxon>Streptophyta</taxon>
        <taxon>Embryophyta</taxon>
        <taxon>Tracheophyta</taxon>
        <taxon>Spermatophyta</taxon>
        <taxon>Magnoliopsida</taxon>
        <taxon>eudicotyledons</taxon>
        <taxon>Gunneridae</taxon>
        <taxon>Pentapetalae</taxon>
        <taxon>asterids</taxon>
        <taxon>Ericales</taxon>
        <taxon>Actinidiaceae</taxon>
        <taxon>Actinidia</taxon>
    </lineage>
</organism>
<dbReference type="STRING" id="1590841.A0A2R6P4F2"/>
<dbReference type="Gramene" id="PSR84979">
    <property type="protein sequence ID" value="PSR84979"/>
    <property type="gene ID" value="CEY00_Acc32954"/>
</dbReference>
<evidence type="ECO:0000256" key="9">
    <source>
        <dbReference type="SAM" id="SignalP"/>
    </source>
</evidence>
<evidence type="ECO:0000313" key="12">
    <source>
        <dbReference type="Proteomes" id="UP000241394"/>
    </source>
</evidence>
<proteinExistence type="inferred from homology"/>
<dbReference type="Proteomes" id="UP000241394">
    <property type="component" value="Chromosome LG29"/>
</dbReference>
<dbReference type="Pfam" id="PF01105">
    <property type="entry name" value="EMP24_GP25L"/>
    <property type="match status" value="1"/>
</dbReference>
<protein>
    <submittedName>
        <fullName evidence="11">Transmembrane emp24 domain-containing protein</fullName>
    </submittedName>
</protein>
<comment type="subcellular location">
    <subcellularLocation>
        <location evidence="1 7">Membrane</location>
        <topology evidence="1 7">Single-pass type I membrane protein</topology>
    </subcellularLocation>
</comment>
<evidence type="ECO:0000256" key="4">
    <source>
        <dbReference type="ARBA" id="ARBA00022729"/>
    </source>
</evidence>
<keyword evidence="4 9" id="KW-0732">Signal</keyword>
<sequence>MAIHRLTPVSVVLIVGFLWNPLIAQSLRFDLQSGHTKCITEDIKTNSMSVGKYSIINPSDGHPMPDSHKLTVRVTSTYGNSYHYAEHVESGQFAFQTAEAGDYMACFWADDHKPQTTITVEFDWKSGVATKDWTNVAKKGSVDAMELELKKLYETITSIHDEMFYLREREEEMQELNKTTNSRMAWLSFVSLFVCLSVAGLQLWHLKTFFEKKKLI</sequence>
<evidence type="ECO:0000256" key="1">
    <source>
        <dbReference type="ARBA" id="ARBA00004479"/>
    </source>
</evidence>
<dbReference type="EMBL" id="NKQK01000029">
    <property type="protein sequence ID" value="PSR84979.1"/>
    <property type="molecule type" value="Genomic_DNA"/>
</dbReference>
<evidence type="ECO:0000256" key="7">
    <source>
        <dbReference type="RuleBase" id="RU003827"/>
    </source>
</evidence>
<dbReference type="FunCoup" id="A0A2R6P4F2">
    <property type="interactions" value="5283"/>
</dbReference>
<evidence type="ECO:0000256" key="8">
    <source>
        <dbReference type="SAM" id="Phobius"/>
    </source>
</evidence>
<dbReference type="InterPro" id="IPR009038">
    <property type="entry name" value="GOLD_dom"/>
</dbReference>
<feature type="transmembrane region" description="Helical" evidence="8">
    <location>
        <begin position="184"/>
        <end position="204"/>
    </location>
</feature>
<keyword evidence="12" id="KW-1185">Reference proteome</keyword>
<name>A0A2R6P4F2_ACTCC</name>
<dbReference type="PANTHER" id="PTHR22811">
    <property type="entry name" value="TRANSMEMBRANE EMP24 DOMAIN-CONTAINING PROTEIN"/>
    <property type="match status" value="1"/>
</dbReference>
<dbReference type="OrthoDB" id="1929172at2759"/>
<gene>
    <name evidence="11" type="ORF">CEY00_Acc32954</name>
</gene>
<dbReference type="InterPro" id="IPR015720">
    <property type="entry name" value="Emp24-like"/>
</dbReference>
<dbReference type="InParanoid" id="A0A2R6P4F2"/>
<reference evidence="11 12" key="1">
    <citation type="submission" date="2017-07" db="EMBL/GenBank/DDBJ databases">
        <title>An improved, manually edited Actinidia chinensis var. chinensis (kiwifruit) genome highlights the challenges associated with draft genomes and gene prediction in plants.</title>
        <authorList>
            <person name="Pilkington S."/>
            <person name="Crowhurst R."/>
            <person name="Hilario E."/>
            <person name="Nardozza S."/>
            <person name="Fraser L."/>
            <person name="Peng Y."/>
            <person name="Gunaseelan K."/>
            <person name="Simpson R."/>
            <person name="Tahir J."/>
            <person name="Deroles S."/>
            <person name="Templeton K."/>
            <person name="Luo Z."/>
            <person name="Davy M."/>
            <person name="Cheng C."/>
            <person name="Mcneilage M."/>
            <person name="Scaglione D."/>
            <person name="Liu Y."/>
            <person name="Zhang Q."/>
            <person name="Datson P."/>
            <person name="De Silva N."/>
            <person name="Gardiner S."/>
            <person name="Bassett H."/>
            <person name="Chagne D."/>
            <person name="Mccallum J."/>
            <person name="Dzierzon H."/>
            <person name="Deng C."/>
            <person name="Wang Y.-Y."/>
            <person name="Barron N."/>
            <person name="Manako K."/>
            <person name="Bowen J."/>
            <person name="Foster T."/>
            <person name="Erridge Z."/>
            <person name="Tiffin H."/>
            <person name="Waite C."/>
            <person name="Davies K."/>
            <person name="Grierson E."/>
            <person name="Laing W."/>
            <person name="Kirk R."/>
            <person name="Chen X."/>
            <person name="Wood M."/>
            <person name="Montefiori M."/>
            <person name="Brummell D."/>
            <person name="Schwinn K."/>
            <person name="Catanach A."/>
            <person name="Fullerton C."/>
            <person name="Li D."/>
            <person name="Meiyalaghan S."/>
            <person name="Nieuwenhuizen N."/>
            <person name="Read N."/>
            <person name="Prakash R."/>
            <person name="Hunter D."/>
            <person name="Zhang H."/>
            <person name="Mckenzie M."/>
            <person name="Knabel M."/>
            <person name="Harris A."/>
            <person name="Allan A."/>
            <person name="Chen A."/>
            <person name="Janssen B."/>
            <person name="Plunkett B."/>
            <person name="Dwamena C."/>
            <person name="Voogd C."/>
            <person name="Leif D."/>
            <person name="Lafferty D."/>
            <person name="Souleyre E."/>
            <person name="Varkonyi-Gasic E."/>
            <person name="Gambi F."/>
            <person name="Hanley J."/>
            <person name="Yao J.-L."/>
            <person name="Cheung J."/>
            <person name="David K."/>
            <person name="Warren B."/>
            <person name="Marsh K."/>
            <person name="Snowden K."/>
            <person name="Lin-Wang K."/>
            <person name="Brian L."/>
            <person name="Martinez-Sanchez M."/>
            <person name="Wang M."/>
            <person name="Ileperuma N."/>
            <person name="Macnee N."/>
            <person name="Campin R."/>
            <person name="Mcatee P."/>
            <person name="Drummond R."/>
            <person name="Espley R."/>
            <person name="Ireland H."/>
            <person name="Wu R."/>
            <person name="Atkinson R."/>
            <person name="Karunairetnam S."/>
            <person name="Bulley S."/>
            <person name="Chunkath S."/>
            <person name="Hanley Z."/>
            <person name="Storey R."/>
            <person name="Thrimawithana A."/>
            <person name="Thomson S."/>
            <person name="David C."/>
            <person name="Testolin R."/>
        </authorList>
    </citation>
    <scope>NUCLEOTIDE SEQUENCE [LARGE SCALE GENOMIC DNA]</scope>
    <source>
        <strain evidence="12">cv. Red5</strain>
        <tissue evidence="11">Young leaf</tissue>
    </source>
</reference>
<comment type="caution">
    <text evidence="11">The sequence shown here is derived from an EMBL/GenBank/DDBJ whole genome shotgun (WGS) entry which is preliminary data.</text>
</comment>
<keyword evidence="6 8" id="KW-0472">Membrane</keyword>
<dbReference type="SMART" id="SM01190">
    <property type="entry name" value="EMP24_GP25L"/>
    <property type="match status" value="1"/>
</dbReference>
<evidence type="ECO:0000256" key="3">
    <source>
        <dbReference type="ARBA" id="ARBA00022692"/>
    </source>
</evidence>
<comment type="similarity">
    <text evidence="2 7">Belongs to the EMP24/GP25L family.</text>
</comment>
<evidence type="ECO:0000256" key="2">
    <source>
        <dbReference type="ARBA" id="ARBA00007104"/>
    </source>
</evidence>
<accession>A0A2R6P4F2</accession>
<keyword evidence="5 8" id="KW-1133">Transmembrane helix</keyword>
<evidence type="ECO:0000259" key="10">
    <source>
        <dbReference type="PROSITE" id="PS50866"/>
    </source>
</evidence>
<dbReference type="OMA" id="GATCAWQ"/>
<feature type="signal peptide" evidence="9">
    <location>
        <begin position="1"/>
        <end position="24"/>
    </location>
</feature>
<dbReference type="PROSITE" id="PS50866">
    <property type="entry name" value="GOLD"/>
    <property type="match status" value="1"/>
</dbReference>
<dbReference type="AlphaFoldDB" id="A0A2R6P4F2"/>